<feature type="region of interest" description="Disordered" evidence="1">
    <location>
        <begin position="22"/>
        <end position="41"/>
    </location>
</feature>
<evidence type="ECO:0008006" key="3">
    <source>
        <dbReference type="Google" id="ProtNLM"/>
    </source>
</evidence>
<evidence type="ECO:0000256" key="1">
    <source>
        <dbReference type="SAM" id="MobiDB-lite"/>
    </source>
</evidence>
<gene>
    <name evidence="2" type="ORF">AB5J53_44735</name>
</gene>
<evidence type="ECO:0000313" key="2">
    <source>
        <dbReference type="EMBL" id="XDQ58244.1"/>
    </source>
</evidence>
<sequence>MHLVRLFGIHLNIVVKYVQTTHPDNAPPRIRRSADAADEDAPAGKLPRALLLRRCYGAVADWAVR</sequence>
<dbReference type="EMBL" id="CP163443">
    <property type="protein sequence ID" value="XDQ58244.1"/>
    <property type="molecule type" value="Genomic_DNA"/>
</dbReference>
<organism evidence="2">
    <name type="scientific">Streptomyces sp. R41</name>
    <dbReference type="NCBI Taxonomy" id="3238632"/>
    <lineage>
        <taxon>Bacteria</taxon>
        <taxon>Bacillati</taxon>
        <taxon>Actinomycetota</taxon>
        <taxon>Actinomycetes</taxon>
        <taxon>Kitasatosporales</taxon>
        <taxon>Streptomycetaceae</taxon>
        <taxon>Streptomyces</taxon>
    </lineage>
</organism>
<reference evidence="2" key="1">
    <citation type="submission" date="2024-07" db="EMBL/GenBank/DDBJ databases">
        <authorList>
            <person name="Yu S.T."/>
        </authorList>
    </citation>
    <scope>NUCLEOTIDE SEQUENCE</scope>
    <source>
        <strain evidence="2">R41</strain>
    </source>
</reference>
<name>A0AB39RU51_9ACTN</name>
<accession>A0AB39RU51</accession>
<dbReference type="AlphaFoldDB" id="A0AB39RU51"/>
<dbReference type="RefSeq" id="WP_369251298.1">
    <property type="nucleotide sequence ID" value="NZ_CP163443.1"/>
</dbReference>
<protein>
    <recommendedName>
        <fullName evidence="3">Transposase</fullName>
    </recommendedName>
</protein>
<proteinExistence type="predicted"/>